<dbReference type="PROSITE" id="PS51087">
    <property type="entry name" value="APAG"/>
    <property type="match status" value="1"/>
</dbReference>
<accession>A0A2S9J7K5</accession>
<dbReference type="GO" id="GO:0070987">
    <property type="term" value="P:error-free translesion synthesis"/>
    <property type="evidence" value="ECO:0007669"/>
    <property type="project" value="TreeGrafter"/>
</dbReference>
<dbReference type="Proteomes" id="UP000239711">
    <property type="component" value="Unassembled WGS sequence"/>
</dbReference>
<organism evidence="2 3">
    <name type="scientific">Sphingobacterium haloxyli</name>
    <dbReference type="NCBI Taxonomy" id="2100533"/>
    <lineage>
        <taxon>Bacteria</taxon>
        <taxon>Pseudomonadati</taxon>
        <taxon>Bacteroidota</taxon>
        <taxon>Sphingobacteriia</taxon>
        <taxon>Sphingobacteriales</taxon>
        <taxon>Sphingobacteriaceae</taxon>
        <taxon>Sphingobacterium</taxon>
    </lineage>
</organism>
<proteinExistence type="predicted"/>
<dbReference type="NCBIfam" id="NF003967">
    <property type="entry name" value="PRK05461.1"/>
    <property type="match status" value="1"/>
</dbReference>
<dbReference type="PANTHER" id="PTHR14289:SF16">
    <property type="entry name" value="POLYMERASE DELTA-INTERACTING PROTEIN 2"/>
    <property type="match status" value="1"/>
</dbReference>
<name>A0A2S9J7K5_9SPHI</name>
<comment type="caution">
    <text evidence="2">The sequence shown here is derived from an EMBL/GenBank/DDBJ whole genome shotgun (WGS) entry which is preliminary data.</text>
</comment>
<dbReference type="AlphaFoldDB" id="A0A2S9J7K5"/>
<dbReference type="PANTHER" id="PTHR14289">
    <property type="entry name" value="F-BOX ONLY PROTEIN 3"/>
    <property type="match status" value="1"/>
</dbReference>
<dbReference type="SUPFAM" id="SSF110069">
    <property type="entry name" value="ApaG-like"/>
    <property type="match status" value="1"/>
</dbReference>
<sequence>MNTQITSGIKVSVEVVYQPEYSSPDKMHFMFSYQITIENLSDITIQLIHRHWDIFDSIGEFKQVEGEGVVGEQPILAPGTVYQYVSGCNLKSEIGYMEGYYEMIKEVDGSIFHVDIPRFNLIASFKLN</sequence>
<reference evidence="2 3" key="1">
    <citation type="submission" date="2018-02" db="EMBL/GenBank/DDBJ databases">
        <title>The draft genome of Sphingobacterium sp. 5JN-11.</title>
        <authorList>
            <person name="Liu L."/>
            <person name="Li L."/>
            <person name="Liang L."/>
            <person name="Zhang X."/>
            <person name="Wang T."/>
        </authorList>
    </citation>
    <scope>NUCLEOTIDE SEQUENCE [LARGE SCALE GENOMIC DNA]</scope>
    <source>
        <strain evidence="2 3">5JN-11</strain>
    </source>
</reference>
<keyword evidence="3" id="KW-1185">Reference proteome</keyword>
<dbReference type="Gene3D" id="2.60.40.1470">
    <property type="entry name" value="ApaG domain"/>
    <property type="match status" value="1"/>
</dbReference>
<evidence type="ECO:0000313" key="2">
    <source>
        <dbReference type="EMBL" id="PRD48730.1"/>
    </source>
</evidence>
<dbReference type="OrthoDB" id="9795226at2"/>
<protein>
    <submittedName>
        <fullName evidence="2">Co2+/Mg2+ efflux protein ApaG</fullName>
    </submittedName>
</protein>
<evidence type="ECO:0000313" key="3">
    <source>
        <dbReference type="Proteomes" id="UP000239711"/>
    </source>
</evidence>
<dbReference type="InterPro" id="IPR007474">
    <property type="entry name" value="ApaG_domain"/>
</dbReference>
<dbReference type="EMBL" id="PVBQ01000002">
    <property type="protein sequence ID" value="PRD48730.1"/>
    <property type="molecule type" value="Genomic_DNA"/>
</dbReference>
<dbReference type="InterPro" id="IPR036767">
    <property type="entry name" value="ApaG_sf"/>
</dbReference>
<evidence type="ECO:0000259" key="1">
    <source>
        <dbReference type="PROSITE" id="PS51087"/>
    </source>
</evidence>
<dbReference type="Pfam" id="PF04379">
    <property type="entry name" value="DUF525"/>
    <property type="match status" value="1"/>
</dbReference>
<feature type="domain" description="ApaG" evidence="1">
    <location>
        <begin position="3"/>
        <end position="128"/>
    </location>
</feature>
<gene>
    <name evidence="2" type="ORF">C5745_01960</name>
</gene>
<dbReference type="RefSeq" id="WP_105715298.1">
    <property type="nucleotide sequence ID" value="NZ_PVBQ01000002.1"/>
</dbReference>